<comment type="caution">
    <text evidence="1">The sequence shown here is derived from an EMBL/GenBank/DDBJ whole genome shotgun (WGS) entry which is preliminary data.</text>
</comment>
<gene>
    <name evidence="1" type="ORF">DP115_27650</name>
</gene>
<sequence length="128" mass="14662">MLKLPFIHQSKQLTLPRLLGDGILGVRLRFLLALTCVLHSHITFVKIQQQALMSVCRTVLKFIIPQFLKGQQIHPHPLKRWTFSAIFAHTATIGNKQIFLQKLMKTSLETLDGHRGSGRFNLCTENYI</sequence>
<evidence type="ECO:0000313" key="1">
    <source>
        <dbReference type="EMBL" id="NMF66309.1"/>
    </source>
</evidence>
<evidence type="ECO:0000313" key="2">
    <source>
        <dbReference type="Proteomes" id="UP000762253"/>
    </source>
</evidence>
<dbReference type="Proteomes" id="UP000762253">
    <property type="component" value="Unassembled WGS sequence"/>
</dbReference>
<name>A0ABX1MHT0_9CYAN</name>
<accession>A0ABX1MHT0</accession>
<reference evidence="1 2" key="1">
    <citation type="submission" date="2018-06" db="EMBL/GenBank/DDBJ databases">
        <title>Comparative genomics of Brasilonema spp. strains.</title>
        <authorList>
            <person name="Alvarenga D.O."/>
            <person name="Fiore M.F."/>
            <person name="Varani A.M."/>
        </authorList>
    </citation>
    <scope>NUCLEOTIDE SEQUENCE [LARGE SCALE GENOMIC DNA]</scope>
    <source>
        <strain evidence="1 2">UFV-OR1</strain>
    </source>
</reference>
<dbReference type="RefSeq" id="WP_169267872.1">
    <property type="nucleotide sequence ID" value="NZ_QMEC01000148.1"/>
</dbReference>
<protein>
    <submittedName>
        <fullName evidence="1">Uncharacterized protein</fullName>
    </submittedName>
</protein>
<proteinExistence type="predicted"/>
<keyword evidence="2" id="KW-1185">Reference proteome</keyword>
<organism evidence="1 2">
    <name type="scientific">Brasilonema octagenarum UFV-OR1</name>
    <dbReference type="NCBI Taxonomy" id="417115"/>
    <lineage>
        <taxon>Bacteria</taxon>
        <taxon>Bacillati</taxon>
        <taxon>Cyanobacteriota</taxon>
        <taxon>Cyanophyceae</taxon>
        <taxon>Nostocales</taxon>
        <taxon>Scytonemataceae</taxon>
        <taxon>Brasilonema</taxon>
        <taxon>Octagenarum group</taxon>
    </lineage>
</organism>
<dbReference type="EMBL" id="QMEC01000148">
    <property type="protein sequence ID" value="NMF66309.1"/>
    <property type="molecule type" value="Genomic_DNA"/>
</dbReference>